<reference evidence="2" key="1">
    <citation type="submission" date="2022-11" db="EMBL/GenBank/DDBJ databases">
        <authorList>
            <person name="Petersen C."/>
        </authorList>
    </citation>
    <scope>NUCLEOTIDE SEQUENCE</scope>
    <source>
        <strain evidence="2">IBT 21917</strain>
    </source>
</reference>
<accession>A0A9W9LYK0</accession>
<evidence type="ECO:0000313" key="3">
    <source>
        <dbReference type="Proteomes" id="UP001146351"/>
    </source>
</evidence>
<comment type="caution">
    <text evidence="2">The sequence shown here is derived from an EMBL/GenBank/DDBJ whole genome shotgun (WGS) entry which is preliminary data.</text>
</comment>
<reference evidence="2" key="2">
    <citation type="journal article" date="2023" name="IMA Fungus">
        <title>Comparative genomic study of the Penicillium genus elucidates a diverse pangenome and 15 lateral gene transfer events.</title>
        <authorList>
            <person name="Petersen C."/>
            <person name="Sorensen T."/>
            <person name="Nielsen M.R."/>
            <person name="Sondergaard T.E."/>
            <person name="Sorensen J.L."/>
            <person name="Fitzpatrick D.A."/>
            <person name="Frisvad J.C."/>
            <person name="Nielsen K.L."/>
        </authorList>
    </citation>
    <scope>NUCLEOTIDE SEQUENCE</scope>
    <source>
        <strain evidence="2">IBT 21917</strain>
    </source>
</reference>
<feature type="compositionally biased region" description="Gly residues" evidence="1">
    <location>
        <begin position="237"/>
        <end position="246"/>
    </location>
</feature>
<dbReference type="Proteomes" id="UP001146351">
    <property type="component" value="Unassembled WGS sequence"/>
</dbReference>
<dbReference type="AlphaFoldDB" id="A0A9W9LYK0"/>
<evidence type="ECO:0000313" key="2">
    <source>
        <dbReference type="EMBL" id="KAJ5182663.1"/>
    </source>
</evidence>
<proteinExistence type="predicted"/>
<evidence type="ECO:0000256" key="1">
    <source>
        <dbReference type="SAM" id="MobiDB-lite"/>
    </source>
</evidence>
<gene>
    <name evidence="2" type="ORF">N7492_000279</name>
</gene>
<dbReference type="EMBL" id="JAPQKO010000001">
    <property type="protein sequence ID" value="KAJ5182663.1"/>
    <property type="molecule type" value="Genomic_DNA"/>
</dbReference>
<feature type="compositionally biased region" description="Basic and acidic residues" evidence="1">
    <location>
        <begin position="20"/>
        <end position="29"/>
    </location>
</feature>
<feature type="region of interest" description="Disordered" evidence="1">
    <location>
        <begin position="1"/>
        <end position="34"/>
    </location>
</feature>
<organism evidence="2 3">
    <name type="scientific">Penicillium capsulatum</name>
    <dbReference type="NCBI Taxonomy" id="69766"/>
    <lineage>
        <taxon>Eukaryota</taxon>
        <taxon>Fungi</taxon>
        <taxon>Dikarya</taxon>
        <taxon>Ascomycota</taxon>
        <taxon>Pezizomycotina</taxon>
        <taxon>Eurotiomycetes</taxon>
        <taxon>Eurotiomycetidae</taxon>
        <taxon>Eurotiales</taxon>
        <taxon>Aspergillaceae</taxon>
        <taxon>Penicillium</taxon>
    </lineage>
</organism>
<protein>
    <submittedName>
        <fullName evidence="2">Uncharacterized protein</fullName>
    </submittedName>
</protein>
<sequence length="252" mass="27059">MAKPGEKRAASASPEMGEEPPAKRTKETPSDSPNFQCTYTTIGVIPVHLRSKNVAHFMVEFLDMDQGVLGDDQLNKQGLRSNHCILKLVFQHEQLKDTAHAPAGTNGLVIDLKFAGPSGKKCSDGNLIIKTIGYNGARSKAVKVGEIPITQGRGRNKYKKVKDFLEVLDKNSLLLCGFNTEQETVVGCQYFAWCIDRDSDEAKEEISGSSSQSPESDHTYRPSSASDEQDTSTSGSGSDGSSGSSGEGSSPP</sequence>
<keyword evidence="3" id="KW-1185">Reference proteome</keyword>
<feature type="region of interest" description="Disordered" evidence="1">
    <location>
        <begin position="202"/>
        <end position="252"/>
    </location>
</feature>
<name>A0A9W9LYK0_9EURO</name>
<dbReference type="OrthoDB" id="4349688at2759"/>